<protein>
    <recommendedName>
        <fullName evidence="4">DUF4846 domain-containing protein</fullName>
    </recommendedName>
</protein>
<dbReference type="Proteomes" id="UP000050833">
    <property type="component" value="Unassembled WGS sequence"/>
</dbReference>
<feature type="compositionally biased region" description="Basic and acidic residues" evidence="1">
    <location>
        <begin position="49"/>
        <end position="68"/>
    </location>
</feature>
<dbReference type="AlphaFoldDB" id="A0AAW3JW60"/>
<proteinExistence type="predicted"/>
<comment type="caution">
    <text evidence="2">The sequence shown here is derived from an EMBL/GenBank/DDBJ whole genome shotgun (WGS) entry which is preliminary data.</text>
</comment>
<feature type="region of interest" description="Disordered" evidence="1">
    <location>
        <begin position="38"/>
        <end position="68"/>
    </location>
</feature>
<keyword evidence="3" id="KW-1185">Reference proteome</keyword>
<dbReference type="EMBL" id="LLKB01000001">
    <property type="protein sequence ID" value="KQC86818.1"/>
    <property type="molecule type" value="Genomic_DNA"/>
</dbReference>
<gene>
    <name evidence="2" type="ORF">APZ18_06570</name>
</gene>
<sequence>MKNGRFKHLTLMSFIIVLIIVIADTAICARKDMNRKSQKAASVISSQKNGEDGKDKSGDTAETTKKDNSQSIINISGNNIRTRFKTPKGYKRNISKKSFGEFLENYHLYKDGKKISLYNGKLSHRQDAHAAVLKMKLTDGNLQQCADSVIRLYAEYYYKQKKYDRIKFHLTNGFEVGFSKWSQGMRVKVDGNKTYWVHSEKADSSYKIFDSYLKFVFTYAGTLSMVQESKKISEKDIQPGDIFIYGGSPGHVEMVVDVCENKDGDKAFLLGQGYMPAQQFHILKNPADENDPWYYVSKISYPFETAGVTFKKGTLMRPDY</sequence>
<organism evidence="2 3">
    <name type="scientific">Butyribacter intestini</name>
    <dbReference type="NCBI Taxonomy" id="1703332"/>
    <lineage>
        <taxon>Bacteria</taxon>
        <taxon>Bacillati</taxon>
        <taxon>Bacillota</taxon>
        <taxon>Clostridia</taxon>
        <taxon>Lachnospirales</taxon>
        <taxon>Lachnospiraceae</taxon>
        <taxon>Butyribacter</taxon>
    </lineage>
</organism>
<dbReference type="RefSeq" id="WP_055942803.1">
    <property type="nucleotide sequence ID" value="NZ_JAQDCV010000004.1"/>
</dbReference>
<name>A0AAW3JW60_9FIRM</name>
<evidence type="ECO:0000313" key="3">
    <source>
        <dbReference type="Proteomes" id="UP000050833"/>
    </source>
</evidence>
<accession>A0AAW3JW60</accession>
<dbReference type="Pfam" id="PF16138">
    <property type="entry name" value="DUF4846"/>
    <property type="match status" value="1"/>
</dbReference>
<evidence type="ECO:0000313" key="2">
    <source>
        <dbReference type="EMBL" id="KQC86818.1"/>
    </source>
</evidence>
<feature type="compositionally biased region" description="Polar residues" evidence="1">
    <location>
        <begin position="39"/>
        <end position="48"/>
    </location>
</feature>
<evidence type="ECO:0008006" key="4">
    <source>
        <dbReference type="Google" id="ProtNLM"/>
    </source>
</evidence>
<evidence type="ECO:0000256" key="1">
    <source>
        <dbReference type="SAM" id="MobiDB-lite"/>
    </source>
</evidence>
<reference evidence="2 3" key="1">
    <citation type="submission" date="2015-10" db="EMBL/GenBank/DDBJ databases">
        <title>Butyribacter intestini gen. nov., sp. nov., a butyric acid-producing bacterium of the family Lachnospiraceae isolated from the human faeces.</title>
        <authorList>
            <person name="Zou Y."/>
            <person name="Xue W."/>
            <person name="Luo G."/>
            <person name="Lv M."/>
        </authorList>
    </citation>
    <scope>NUCLEOTIDE SEQUENCE [LARGE SCALE GENOMIC DNA]</scope>
    <source>
        <strain evidence="2 3">TF01-11</strain>
    </source>
</reference>
<dbReference type="InterPro" id="IPR032315">
    <property type="entry name" value="DUF4846"/>
</dbReference>